<dbReference type="CDD" id="cd04301">
    <property type="entry name" value="NAT_SF"/>
    <property type="match status" value="1"/>
</dbReference>
<name>A0A3R9ER74_9PSEU</name>
<dbReference type="Gene3D" id="3.40.630.30">
    <property type="match status" value="1"/>
</dbReference>
<dbReference type="AlphaFoldDB" id="A0A3R9ER74"/>
<evidence type="ECO:0000256" key="1">
    <source>
        <dbReference type="ARBA" id="ARBA00022679"/>
    </source>
</evidence>
<dbReference type="PANTHER" id="PTHR43877">
    <property type="entry name" value="AMINOALKYLPHOSPHONATE N-ACETYLTRANSFERASE-RELATED-RELATED"/>
    <property type="match status" value="1"/>
</dbReference>
<dbReference type="EMBL" id="RSEC01000036">
    <property type="protein sequence ID" value="RSD19212.1"/>
    <property type="molecule type" value="Genomic_DNA"/>
</dbReference>
<dbReference type="InterPro" id="IPR016181">
    <property type="entry name" value="Acyl_CoA_acyltransferase"/>
</dbReference>
<dbReference type="OrthoDB" id="5243635at2"/>
<feature type="domain" description="N-acetyltransferase" evidence="3">
    <location>
        <begin position="2"/>
        <end position="160"/>
    </location>
</feature>
<keyword evidence="2" id="KW-0012">Acyltransferase</keyword>
<dbReference type="Pfam" id="PF13508">
    <property type="entry name" value="Acetyltransf_7"/>
    <property type="match status" value="1"/>
</dbReference>
<accession>A0A3R9ER74</accession>
<evidence type="ECO:0000313" key="5">
    <source>
        <dbReference type="Proteomes" id="UP000267081"/>
    </source>
</evidence>
<comment type="caution">
    <text evidence="4">The sequence shown here is derived from an EMBL/GenBank/DDBJ whole genome shotgun (WGS) entry which is preliminary data.</text>
</comment>
<evidence type="ECO:0000256" key="2">
    <source>
        <dbReference type="ARBA" id="ARBA00023315"/>
    </source>
</evidence>
<proteinExistence type="predicted"/>
<dbReference type="InterPro" id="IPR050832">
    <property type="entry name" value="Bact_Acetyltransf"/>
</dbReference>
<protein>
    <submittedName>
        <fullName evidence="4">N-acetyltransferase</fullName>
    </submittedName>
</protein>
<dbReference type="RefSeq" id="WP_125307940.1">
    <property type="nucleotide sequence ID" value="NZ_RSEC01000036.1"/>
</dbReference>
<sequence>MADVRTAGPADVTAIVRFGEAHIRPHYTPLIGAAAADAQVRDWWNEAHLAAAVAAGRVVVAEDDGGLVGVGQRGHDGTDPVVYKLYVHPERRGRGLGPRLLDALIGQLPAGATRLCIEHFAANERAGAFYEREGFTVDRIEPSPTGDPRLAVVWRARPLTSS</sequence>
<dbReference type="GO" id="GO:0016747">
    <property type="term" value="F:acyltransferase activity, transferring groups other than amino-acyl groups"/>
    <property type="evidence" value="ECO:0007669"/>
    <property type="project" value="InterPro"/>
</dbReference>
<keyword evidence="1 4" id="KW-0808">Transferase</keyword>
<dbReference type="SUPFAM" id="SSF55729">
    <property type="entry name" value="Acyl-CoA N-acyltransferases (Nat)"/>
    <property type="match status" value="1"/>
</dbReference>
<dbReference type="InterPro" id="IPR000182">
    <property type="entry name" value="GNAT_dom"/>
</dbReference>
<organism evidence="4 5">
    <name type="scientific">Amycolatopsis eburnea</name>
    <dbReference type="NCBI Taxonomy" id="2267691"/>
    <lineage>
        <taxon>Bacteria</taxon>
        <taxon>Bacillati</taxon>
        <taxon>Actinomycetota</taxon>
        <taxon>Actinomycetes</taxon>
        <taxon>Pseudonocardiales</taxon>
        <taxon>Pseudonocardiaceae</taxon>
        <taxon>Amycolatopsis</taxon>
    </lineage>
</organism>
<evidence type="ECO:0000313" key="4">
    <source>
        <dbReference type="EMBL" id="RSD19212.1"/>
    </source>
</evidence>
<dbReference type="Proteomes" id="UP000267081">
    <property type="component" value="Unassembled WGS sequence"/>
</dbReference>
<gene>
    <name evidence="4" type="ORF">EIY87_12860</name>
</gene>
<dbReference type="PROSITE" id="PS51186">
    <property type="entry name" value="GNAT"/>
    <property type="match status" value="1"/>
</dbReference>
<evidence type="ECO:0000259" key="3">
    <source>
        <dbReference type="PROSITE" id="PS51186"/>
    </source>
</evidence>
<keyword evidence="5" id="KW-1185">Reference proteome</keyword>
<reference evidence="4 5" key="1">
    <citation type="submission" date="2018-12" db="EMBL/GenBank/DDBJ databases">
        <title>Amycolatopsis eburnea sp. nov. actinomycete associate with arbuscular mycorrhiza fungal spore.</title>
        <authorList>
            <person name="Lumyong S."/>
            <person name="Chaiya L."/>
        </authorList>
    </citation>
    <scope>NUCLEOTIDE SEQUENCE [LARGE SCALE GENOMIC DNA]</scope>
    <source>
        <strain evidence="4 5">GLM-1</strain>
    </source>
</reference>
<dbReference type="PANTHER" id="PTHR43877:SF1">
    <property type="entry name" value="ACETYLTRANSFERASE"/>
    <property type="match status" value="1"/>
</dbReference>